<evidence type="ECO:0000256" key="1">
    <source>
        <dbReference type="ARBA" id="ARBA00006484"/>
    </source>
</evidence>
<dbReference type="AlphaFoldDB" id="A0A077FEY2"/>
<dbReference type="PROSITE" id="PS00061">
    <property type="entry name" value="ADH_SHORT"/>
    <property type="match status" value="1"/>
</dbReference>
<dbReference type="OrthoDB" id="9806974at2"/>
<dbReference type="PRINTS" id="PR00081">
    <property type="entry name" value="GDHRDH"/>
</dbReference>
<name>A0A077FEY2_9PSED</name>
<reference evidence="2 3" key="1">
    <citation type="submission" date="2014-07" db="EMBL/GenBank/DDBJ databases">
        <authorList>
            <person name="Lee K."/>
            <person name="Lim J.Y."/>
            <person name="Hwang I."/>
        </authorList>
    </citation>
    <scope>NUCLEOTIDE SEQUENCE [LARGE SCALE GENOMIC DNA]</scope>
    <source>
        <strain evidence="2 3">KL28</strain>
    </source>
</reference>
<dbReference type="Pfam" id="PF13561">
    <property type="entry name" value="adh_short_C2"/>
    <property type="match status" value="1"/>
</dbReference>
<sequence>MGLLNNKKTIITGGASGIGEQAVRLFVANGAHVVIADRNRELGQALADELGENVHFCAVDLTEPKQIESMIAQAVETLGGLDILINNAGYGIYGRTHLIDPEDWHRIVDVNLNALYHTCRHAVPHLMKQGGSIINTASVSGTRADYGFNAYTAAKGGVINYTRGLALDYALDNIRVNAISPGLIETPLTSPLRGHPDVLQSYMDNIPMSRAGSPVEIAKVMLFLASDLASYVTGQEIAVDGGVTAWNGQPRFPRHFGDTVIR</sequence>
<evidence type="ECO:0000313" key="3">
    <source>
        <dbReference type="Proteomes" id="UP000028931"/>
    </source>
</evidence>
<organism evidence="2 3">
    <name type="scientific">Pseudomonas alkylphenolica</name>
    <dbReference type="NCBI Taxonomy" id="237609"/>
    <lineage>
        <taxon>Bacteria</taxon>
        <taxon>Pseudomonadati</taxon>
        <taxon>Pseudomonadota</taxon>
        <taxon>Gammaproteobacteria</taxon>
        <taxon>Pseudomonadales</taxon>
        <taxon>Pseudomonadaceae</taxon>
        <taxon>Pseudomonas</taxon>
    </lineage>
</organism>
<dbReference type="Proteomes" id="UP000028931">
    <property type="component" value="Chromosome"/>
</dbReference>
<dbReference type="PANTHER" id="PTHR42760">
    <property type="entry name" value="SHORT-CHAIN DEHYDROGENASES/REDUCTASES FAMILY MEMBER"/>
    <property type="match status" value="1"/>
</dbReference>
<dbReference type="CDD" id="cd05233">
    <property type="entry name" value="SDR_c"/>
    <property type="match status" value="1"/>
</dbReference>
<dbReference type="FunFam" id="3.40.50.720:FF:000084">
    <property type="entry name" value="Short-chain dehydrogenase reductase"/>
    <property type="match status" value="1"/>
</dbReference>
<dbReference type="NCBIfam" id="NF005559">
    <property type="entry name" value="PRK07231.1"/>
    <property type="match status" value="1"/>
</dbReference>
<comment type="similarity">
    <text evidence="1">Belongs to the short-chain dehydrogenases/reductases (SDR) family.</text>
</comment>
<evidence type="ECO:0000313" key="2">
    <source>
        <dbReference type="EMBL" id="AIL61756.1"/>
    </source>
</evidence>
<dbReference type="EMBL" id="CP009048">
    <property type="protein sequence ID" value="AIL61756.1"/>
    <property type="molecule type" value="Genomic_DNA"/>
</dbReference>
<dbReference type="InterPro" id="IPR020904">
    <property type="entry name" value="Sc_DH/Rdtase_CS"/>
</dbReference>
<gene>
    <name evidence="2" type="ORF">PSAKL28_25580</name>
</gene>
<accession>A0A077FEY2</accession>
<protein>
    <submittedName>
        <fullName evidence="2">Short chain dehydrogenase/reductase family oxidoreductase</fullName>
    </submittedName>
</protein>
<dbReference type="RefSeq" id="WP_038610915.1">
    <property type="nucleotide sequence ID" value="NZ_CP009048.1"/>
</dbReference>
<dbReference type="Gene3D" id="3.40.50.720">
    <property type="entry name" value="NAD(P)-binding Rossmann-like Domain"/>
    <property type="match status" value="1"/>
</dbReference>
<dbReference type="InterPro" id="IPR036291">
    <property type="entry name" value="NAD(P)-bd_dom_sf"/>
</dbReference>
<dbReference type="SUPFAM" id="SSF51735">
    <property type="entry name" value="NAD(P)-binding Rossmann-fold domains"/>
    <property type="match status" value="1"/>
</dbReference>
<dbReference type="HOGENOM" id="CLU_010194_1_2_6"/>
<dbReference type="KEGG" id="palk:PSAKL28_25580"/>
<dbReference type="GO" id="GO:0016616">
    <property type="term" value="F:oxidoreductase activity, acting on the CH-OH group of donors, NAD or NADP as acceptor"/>
    <property type="evidence" value="ECO:0007669"/>
    <property type="project" value="TreeGrafter"/>
</dbReference>
<proteinExistence type="inferred from homology"/>
<dbReference type="PRINTS" id="PR00080">
    <property type="entry name" value="SDRFAMILY"/>
</dbReference>
<dbReference type="InterPro" id="IPR002347">
    <property type="entry name" value="SDR_fam"/>
</dbReference>
<dbReference type="eggNOG" id="COG1028">
    <property type="taxonomic scope" value="Bacteria"/>
</dbReference>